<gene>
    <name evidence="1" type="ordered locus">CLD_2542</name>
</gene>
<protein>
    <submittedName>
        <fullName evidence="1">Uncharacterized protein</fullName>
    </submittedName>
</protein>
<name>B1IFS3_CLOBK</name>
<dbReference type="AlphaFoldDB" id="B1IFS3"/>
<dbReference type="HOGENOM" id="CLU_3197943_0_0_9"/>
<evidence type="ECO:0000313" key="1">
    <source>
        <dbReference type="EMBL" id="ACA45148.1"/>
    </source>
</evidence>
<proteinExistence type="predicted"/>
<evidence type="ECO:0000313" key="2">
    <source>
        <dbReference type="Proteomes" id="UP000008541"/>
    </source>
</evidence>
<dbReference type="Proteomes" id="UP000008541">
    <property type="component" value="Chromosome"/>
</dbReference>
<organism evidence="1 2">
    <name type="scientific">Clostridium botulinum (strain Okra / Type B1)</name>
    <dbReference type="NCBI Taxonomy" id="498213"/>
    <lineage>
        <taxon>Bacteria</taxon>
        <taxon>Bacillati</taxon>
        <taxon>Bacillota</taxon>
        <taxon>Clostridia</taxon>
        <taxon>Eubacteriales</taxon>
        <taxon>Clostridiaceae</taxon>
        <taxon>Clostridium</taxon>
    </lineage>
</organism>
<dbReference type="KEGG" id="cbb:CLD_2542"/>
<sequence length="45" mass="5502">MEELKEQMMNLVILNVRSGLNNQIYDEEYKKLEEEMQQLKESKVR</sequence>
<dbReference type="EMBL" id="CP000939">
    <property type="protein sequence ID" value="ACA45148.1"/>
    <property type="molecule type" value="Genomic_DNA"/>
</dbReference>
<accession>B1IFS3</accession>
<reference evidence="1 2" key="1">
    <citation type="journal article" date="2007" name="PLoS ONE">
        <title>Analysis of the neurotoxin complex genes in Clostridium botulinum A1-A4 and B1 strains: BoNT/A3, /Ba4 and /B1 clusters are located within plasmids.</title>
        <authorList>
            <person name="Smith T.J."/>
            <person name="Hill K.K."/>
            <person name="Foley B.T."/>
            <person name="Detter J.C."/>
            <person name="Munk A.C."/>
            <person name="Bruce D.C."/>
            <person name="Doggett N.A."/>
            <person name="Smith L.A."/>
            <person name="Marks J.D."/>
            <person name="Xie G."/>
            <person name="Brettin T.S."/>
        </authorList>
    </citation>
    <scope>NUCLEOTIDE SEQUENCE [LARGE SCALE GENOMIC DNA]</scope>
    <source>
        <strain evidence="2">Okra / Type B1</strain>
    </source>
</reference>